<reference evidence="2" key="1">
    <citation type="submission" date="2021-04" db="EMBL/GenBank/DDBJ databases">
        <title>Draft Genome Sequence of Pandoravirus japonicus, Isolated from the Sabaishi River of Niigata, Japan.</title>
        <authorList>
            <person name="Hosokawa N."/>
            <person name="Takahashi H."/>
            <person name="Aoki K."/>
            <person name="Takemura M."/>
        </authorList>
    </citation>
    <scope>NUCLEOTIDE SEQUENCE</scope>
</reference>
<dbReference type="EMBL" id="LC625835">
    <property type="protein sequence ID" value="BCU03695.1"/>
    <property type="molecule type" value="Genomic_DNA"/>
</dbReference>
<dbReference type="Proteomes" id="UP001253637">
    <property type="component" value="Segment"/>
</dbReference>
<proteinExistence type="predicted"/>
<keyword evidence="1" id="KW-1133">Transmembrane helix</keyword>
<feature type="transmembrane region" description="Helical" evidence="1">
    <location>
        <begin position="40"/>
        <end position="58"/>
    </location>
</feature>
<sequence length="85" mass="9709">MGHDRRVWPRARGGVLRWLIVHACLFFFPFFLYIISRRKVLFLVTSRFFGCGLVAVNGGQRLADRLKHASSAVDVPTVLGFILDF</sequence>
<name>A0A811BT16_9VIRU</name>
<accession>A0A811BT16</accession>
<evidence type="ECO:0000256" key="1">
    <source>
        <dbReference type="SAM" id="Phobius"/>
    </source>
</evidence>
<organism evidence="2 3">
    <name type="scientific">Pandoravirus japonicus</name>
    <dbReference type="NCBI Taxonomy" id="2823154"/>
    <lineage>
        <taxon>Viruses</taxon>
        <taxon>Pandoravirus</taxon>
    </lineage>
</organism>
<evidence type="ECO:0000313" key="3">
    <source>
        <dbReference type="Proteomes" id="UP001253637"/>
    </source>
</evidence>
<feature type="transmembrane region" description="Helical" evidence="1">
    <location>
        <begin position="15"/>
        <end position="34"/>
    </location>
</feature>
<protein>
    <submittedName>
        <fullName evidence="2">Uncharacterized protein</fullName>
    </submittedName>
</protein>
<keyword evidence="1" id="KW-0472">Membrane</keyword>
<evidence type="ECO:0000313" key="2">
    <source>
        <dbReference type="EMBL" id="BCU03695.1"/>
    </source>
</evidence>
<keyword evidence="1" id="KW-0812">Transmembrane</keyword>